<evidence type="ECO:0000256" key="1">
    <source>
        <dbReference type="SAM" id="Coils"/>
    </source>
</evidence>
<keyword evidence="3" id="KW-0732">Signal</keyword>
<evidence type="ECO:0000256" key="2">
    <source>
        <dbReference type="SAM" id="Phobius"/>
    </source>
</evidence>
<dbReference type="Proteomes" id="UP000193719">
    <property type="component" value="Unassembled WGS sequence"/>
</dbReference>
<reference evidence="4 5" key="2">
    <citation type="submission" date="2016-08" db="EMBL/GenBank/DDBJ databases">
        <title>Pervasive Adenine N6-methylation of Active Genes in Fungi.</title>
        <authorList>
            <consortium name="DOE Joint Genome Institute"/>
            <person name="Mondo S.J."/>
            <person name="Dannebaum R.O."/>
            <person name="Kuo R.C."/>
            <person name="Labutti K."/>
            <person name="Haridas S."/>
            <person name="Kuo A."/>
            <person name="Salamov A."/>
            <person name="Ahrendt S.R."/>
            <person name="Lipzen A."/>
            <person name="Sullivan W."/>
            <person name="Andreopoulos W.B."/>
            <person name="Clum A."/>
            <person name="Lindquist E."/>
            <person name="Daum C."/>
            <person name="Ramamoorthy G.K."/>
            <person name="Gryganskyi A."/>
            <person name="Culley D."/>
            <person name="Magnuson J.K."/>
            <person name="James T.Y."/>
            <person name="O'Malley M.A."/>
            <person name="Stajich J.E."/>
            <person name="Spatafora J.W."/>
            <person name="Visel A."/>
            <person name="Grigoriev I.V."/>
        </authorList>
    </citation>
    <scope>NUCLEOTIDE SEQUENCE [LARGE SCALE GENOMIC DNA]</scope>
    <source>
        <strain evidence="5">finn</strain>
    </source>
</reference>
<comment type="caution">
    <text evidence="4">The sequence shown here is derived from an EMBL/GenBank/DDBJ whole genome shotgun (WGS) entry which is preliminary data.</text>
</comment>
<feature type="chain" id="PRO_5010996942" description="Coth-domain-containing protein" evidence="3">
    <location>
        <begin position="19"/>
        <end position="618"/>
    </location>
</feature>
<dbReference type="AlphaFoldDB" id="A0A1Y1UUW8"/>
<sequence length="618" mass="70534">MNIKCKIFILSLISKIYAAKFSVISFNGNCQVNVGGQLYDMVQEIPDIPLYTALVDAPLQTTYNYICGGVNDIERVLMEENTHNELVGRATTLYDMPEFEYFNESWNRSIGRTELFDPDYIPTVIVNTDEYYFVQPSTSGKFERITFILKDNVFTFNNVHFSSKNFDQDKFQFEVLDLPNGGIYGRDDLKFRPSSYDPVFFRQILYGDIAHAIGNPAHESVAVRVYSGEGTPIGLYVLQENTASESFIKSAFYGNPQTEQISEFQSGTDIYDCSTGADFTNIDLDQLGAFQNINNSDDYKIDLQELNDKLNALDVNDEAAINDFNKNFFDLETLLKALALEYLAAHWDSYWFLTSNFVVFHPPEETEGTEYNHTKMKYYFIDQDFDQTWGSNIREELDPYNYPMKPYTEYVGKDNAYWKSINTDEEYDWGSRVLLNKFLGCDGHPNCITKNYFENYLKSIVQTIFNPTAMEKKVNGYKARLADEIKWDCGLERLHTGTCAEDGCVLFKFTYDDFERGIVGPTGPFIYGILDWTRAMAESVSSNLNFSIDNNQSNTLTGYDNPDTTNLNNISDINSSNNDASNILGSNINLEDYSGSIMTVINIKMLTLFAILSFILIV</sequence>
<accession>A0A1Y1UUW8</accession>
<gene>
    <name evidence="4" type="ORF">BCR36DRAFT_364443</name>
</gene>
<feature type="transmembrane region" description="Helical" evidence="2">
    <location>
        <begin position="597"/>
        <end position="617"/>
    </location>
</feature>
<dbReference type="EMBL" id="MCFH01000090">
    <property type="protein sequence ID" value="ORX41374.1"/>
    <property type="molecule type" value="Genomic_DNA"/>
</dbReference>
<feature type="coiled-coil region" evidence="1">
    <location>
        <begin position="296"/>
        <end position="323"/>
    </location>
</feature>
<evidence type="ECO:0008006" key="6">
    <source>
        <dbReference type="Google" id="ProtNLM"/>
    </source>
</evidence>
<evidence type="ECO:0000313" key="4">
    <source>
        <dbReference type="EMBL" id="ORX41374.1"/>
    </source>
</evidence>
<evidence type="ECO:0000313" key="5">
    <source>
        <dbReference type="Proteomes" id="UP000193719"/>
    </source>
</evidence>
<keyword evidence="2" id="KW-0812">Transmembrane</keyword>
<dbReference type="InterPro" id="IPR014867">
    <property type="entry name" value="Spore_coat_CotH_CotH2/3/7"/>
</dbReference>
<name>A0A1Y1UUW8_9FUNG</name>
<dbReference type="OrthoDB" id="2387105at2759"/>
<keyword evidence="5" id="KW-1185">Reference proteome</keyword>
<keyword evidence="2" id="KW-0472">Membrane</keyword>
<dbReference type="STRING" id="1754191.A0A1Y1UUW8"/>
<proteinExistence type="predicted"/>
<reference evidence="4 5" key="1">
    <citation type="submission" date="2016-08" db="EMBL/GenBank/DDBJ databases">
        <title>Genomes of anaerobic fungi encode conserved fungal cellulosomes for biomass hydrolysis.</title>
        <authorList>
            <consortium name="DOE Joint Genome Institute"/>
            <person name="Haitjema C.H."/>
            <person name="Gilmore S.P."/>
            <person name="Henske J.K."/>
            <person name="Solomon K.V."/>
            <person name="De Groot R."/>
            <person name="Kuo A."/>
            <person name="Mondo S.J."/>
            <person name="Salamov A.A."/>
            <person name="Labutti K."/>
            <person name="Zhao Z."/>
            <person name="Chiniquy J."/>
            <person name="Barry K."/>
            <person name="Brewer H.M."/>
            <person name="Purvine S.O."/>
            <person name="Wright A.T."/>
            <person name="Boxma B."/>
            <person name="Van Alen T."/>
            <person name="Hackstein J.H."/>
            <person name="Baker S.E."/>
            <person name="Grigoriev I.V."/>
            <person name="O'Malley M.A."/>
        </authorList>
    </citation>
    <scope>NUCLEOTIDE SEQUENCE [LARGE SCALE GENOMIC DNA]</scope>
    <source>
        <strain evidence="5">finn</strain>
    </source>
</reference>
<protein>
    <recommendedName>
        <fullName evidence="6">Coth-domain-containing protein</fullName>
    </recommendedName>
</protein>
<keyword evidence="2" id="KW-1133">Transmembrane helix</keyword>
<organism evidence="4 5">
    <name type="scientific">Piromyces finnis</name>
    <dbReference type="NCBI Taxonomy" id="1754191"/>
    <lineage>
        <taxon>Eukaryota</taxon>
        <taxon>Fungi</taxon>
        <taxon>Fungi incertae sedis</taxon>
        <taxon>Chytridiomycota</taxon>
        <taxon>Chytridiomycota incertae sedis</taxon>
        <taxon>Neocallimastigomycetes</taxon>
        <taxon>Neocallimastigales</taxon>
        <taxon>Neocallimastigaceae</taxon>
        <taxon>Piromyces</taxon>
    </lineage>
</organism>
<feature type="signal peptide" evidence="3">
    <location>
        <begin position="1"/>
        <end position="18"/>
    </location>
</feature>
<keyword evidence="1" id="KW-0175">Coiled coil</keyword>
<evidence type="ECO:0000256" key="3">
    <source>
        <dbReference type="SAM" id="SignalP"/>
    </source>
</evidence>
<dbReference type="Pfam" id="PF08757">
    <property type="entry name" value="CotH"/>
    <property type="match status" value="1"/>
</dbReference>